<feature type="transmembrane region" description="Helical" evidence="7">
    <location>
        <begin position="375"/>
        <end position="395"/>
    </location>
</feature>
<feature type="transmembrane region" description="Helical" evidence="7">
    <location>
        <begin position="100"/>
        <end position="125"/>
    </location>
</feature>
<evidence type="ECO:0000256" key="3">
    <source>
        <dbReference type="ARBA" id="ARBA00022475"/>
    </source>
</evidence>
<dbReference type="PRINTS" id="PR01988">
    <property type="entry name" value="EXPORTERBACE"/>
</dbReference>
<dbReference type="AlphaFoldDB" id="A0A1I2ZX99"/>
<feature type="transmembrane region" description="Helical" evidence="7">
    <location>
        <begin position="73"/>
        <end position="94"/>
    </location>
</feature>
<keyword evidence="5 7" id="KW-1133">Transmembrane helix</keyword>
<reference evidence="10" key="1">
    <citation type="submission" date="2016-10" db="EMBL/GenBank/DDBJ databases">
        <authorList>
            <person name="Varghese N."/>
            <person name="Submissions S."/>
        </authorList>
    </citation>
    <scope>NUCLEOTIDE SEQUENCE [LARGE SCALE GENOMIC DNA]</scope>
    <source>
        <strain evidence="10">DSM 17038</strain>
    </source>
</reference>
<comment type="subcellular location">
    <subcellularLocation>
        <location evidence="1">Cell membrane</location>
        <topology evidence="1">Multi-pass membrane protein</topology>
    </subcellularLocation>
</comment>
<dbReference type="GO" id="GO:0022857">
    <property type="term" value="F:transmembrane transporter activity"/>
    <property type="evidence" value="ECO:0007669"/>
    <property type="project" value="InterPro"/>
</dbReference>
<feature type="transmembrane region" description="Helical" evidence="7">
    <location>
        <begin position="146"/>
        <end position="170"/>
    </location>
</feature>
<dbReference type="InterPro" id="IPR022324">
    <property type="entry name" value="Bacilysin_exporter_BacE_put"/>
</dbReference>
<feature type="transmembrane region" description="Helical" evidence="7">
    <location>
        <begin position="176"/>
        <end position="196"/>
    </location>
</feature>
<feature type="transmembrane region" description="Helical" evidence="7">
    <location>
        <begin position="311"/>
        <end position="331"/>
    </location>
</feature>
<feature type="transmembrane region" description="Helical" evidence="7">
    <location>
        <begin position="217"/>
        <end position="242"/>
    </location>
</feature>
<gene>
    <name evidence="9" type="ORF">SAMN05660649_05152</name>
</gene>
<evidence type="ECO:0000256" key="7">
    <source>
        <dbReference type="SAM" id="Phobius"/>
    </source>
</evidence>
<dbReference type="Gene3D" id="1.20.1250.20">
    <property type="entry name" value="MFS general substrate transporter like domains"/>
    <property type="match status" value="1"/>
</dbReference>
<feature type="transmembrane region" description="Helical" evidence="7">
    <location>
        <begin position="254"/>
        <end position="273"/>
    </location>
</feature>
<keyword evidence="3" id="KW-1003">Cell membrane</keyword>
<dbReference type="GO" id="GO:0005886">
    <property type="term" value="C:plasma membrane"/>
    <property type="evidence" value="ECO:0007669"/>
    <property type="project" value="UniProtKB-SubCell"/>
</dbReference>
<evidence type="ECO:0000256" key="2">
    <source>
        <dbReference type="ARBA" id="ARBA00022448"/>
    </source>
</evidence>
<evidence type="ECO:0000313" key="9">
    <source>
        <dbReference type="EMBL" id="SFH42398.1"/>
    </source>
</evidence>
<evidence type="ECO:0000256" key="1">
    <source>
        <dbReference type="ARBA" id="ARBA00004651"/>
    </source>
</evidence>
<evidence type="ECO:0000256" key="6">
    <source>
        <dbReference type="ARBA" id="ARBA00023136"/>
    </source>
</evidence>
<dbReference type="PANTHER" id="PTHR43266:SF2">
    <property type="entry name" value="MAJOR FACILITATOR SUPERFAMILY (MFS) PROFILE DOMAIN-CONTAINING PROTEIN"/>
    <property type="match status" value="1"/>
</dbReference>
<sequence>MSMFINRSFFLLWAGQLVSQLGDKFYAIALAWWVLENTNSPTAMGLFLVASVLPELLFGLVAGRFIDRWNRKAIIVAADIFRGCAVLVVTLLFWTGGLEIWHIYLAAVVISLSSAFFNPTVMAVIPQLVERDVLPTANSLSQMITGVATVTGPVLGATFVSLIGFGPVFLVNGLSYMASALLESFIVLSVAERAHGSKTNLLRDIKDGFKFISNSRPVFIILLVIGVMHVFYGSLVVAMPFVANSLSGNGIRNLGYLETAMGLGMILGAVLIGRRKIENMHGITLFKVILAAGLCFSLLGIAQLYEIEVSWPYIAILLFIGMAAAVASIYWRSLLQVHVPNELAGRVFSVSTIIADVSLPVSFGVFGIVFNHFHLGATLLGCGLSLIISSAALILNYRRVS</sequence>
<keyword evidence="10" id="KW-1185">Reference proteome</keyword>
<dbReference type="OrthoDB" id="9775268at2"/>
<dbReference type="Pfam" id="PF05977">
    <property type="entry name" value="MFS_3"/>
    <property type="match status" value="1"/>
</dbReference>
<feature type="transmembrane region" description="Helical" evidence="7">
    <location>
        <begin position="44"/>
        <end position="66"/>
    </location>
</feature>
<dbReference type="InterPro" id="IPR036259">
    <property type="entry name" value="MFS_trans_sf"/>
</dbReference>
<evidence type="ECO:0000256" key="4">
    <source>
        <dbReference type="ARBA" id="ARBA00022692"/>
    </source>
</evidence>
<feature type="transmembrane region" description="Helical" evidence="7">
    <location>
        <begin position="343"/>
        <end position="369"/>
    </location>
</feature>
<dbReference type="InterPro" id="IPR010290">
    <property type="entry name" value="TM_effector"/>
</dbReference>
<dbReference type="InterPro" id="IPR020846">
    <property type="entry name" value="MFS_dom"/>
</dbReference>
<keyword evidence="4 7" id="KW-0812">Transmembrane</keyword>
<organism evidence="9 10">
    <name type="scientific">Desulfotruncus arcticus DSM 17038</name>
    <dbReference type="NCBI Taxonomy" id="1121424"/>
    <lineage>
        <taxon>Bacteria</taxon>
        <taxon>Bacillati</taxon>
        <taxon>Bacillota</taxon>
        <taxon>Clostridia</taxon>
        <taxon>Eubacteriales</taxon>
        <taxon>Desulfallaceae</taxon>
        <taxon>Desulfotruncus</taxon>
    </lineage>
</organism>
<proteinExistence type="predicted"/>
<protein>
    <submittedName>
        <fullName evidence="9">Predicted arabinose efflux permease, MFS family</fullName>
    </submittedName>
</protein>
<dbReference type="EMBL" id="FOOX01000044">
    <property type="protein sequence ID" value="SFH42398.1"/>
    <property type="molecule type" value="Genomic_DNA"/>
</dbReference>
<dbReference type="CDD" id="cd06173">
    <property type="entry name" value="MFS_MefA_like"/>
    <property type="match status" value="1"/>
</dbReference>
<dbReference type="PROSITE" id="PS50850">
    <property type="entry name" value="MFS"/>
    <property type="match status" value="1"/>
</dbReference>
<dbReference type="RefSeq" id="WP_092476298.1">
    <property type="nucleotide sequence ID" value="NZ_FOOX01000044.1"/>
</dbReference>
<evidence type="ECO:0000256" key="5">
    <source>
        <dbReference type="ARBA" id="ARBA00022989"/>
    </source>
</evidence>
<feature type="domain" description="Major facilitator superfamily (MFS) profile" evidence="8">
    <location>
        <begin position="8"/>
        <end position="401"/>
    </location>
</feature>
<name>A0A1I2ZX99_9FIRM</name>
<dbReference type="STRING" id="341036.SAMN05660649_05152"/>
<keyword evidence="2" id="KW-0813">Transport</keyword>
<evidence type="ECO:0000259" key="8">
    <source>
        <dbReference type="PROSITE" id="PS50850"/>
    </source>
</evidence>
<feature type="transmembrane region" description="Helical" evidence="7">
    <location>
        <begin position="285"/>
        <end position="305"/>
    </location>
</feature>
<dbReference type="SUPFAM" id="SSF103473">
    <property type="entry name" value="MFS general substrate transporter"/>
    <property type="match status" value="1"/>
</dbReference>
<dbReference type="PANTHER" id="PTHR43266">
    <property type="entry name" value="MACROLIDE-EFFLUX PROTEIN"/>
    <property type="match status" value="1"/>
</dbReference>
<keyword evidence="6 7" id="KW-0472">Membrane</keyword>
<dbReference type="Proteomes" id="UP000199337">
    <property type="component" value="Unassembled WGS sequence"/>
</dbReference>
<evidence type="ECO:0000313" key="10">
    <source>
        <dbReference type="Proteomes" id="UP000199337"/>
    </source>
</evidence>
<accession>A0A1I2ZX99</accession>